<dbReference type="InterPro" id="IPR002423">
    <property type="entry name" value="Cpn60/GroEL/TCP-1"/>
</dbReference>
<dbReference type="NCBIfam" id="NF009487">
    <property type="entry name" value="PRK12849.1"/>
    <property type="match status" value="1"/>
</dbReference>
<dbReference type="InterPro" id="IPR027409">
    <property type="entry name" value="GroEL-like_apical_dom_sf"/>
</dbReference>
<comment type="caution">
    <text evidence="5">The sequence shown here is derived from an EMBL/GenBank/DDBJ whole genome shotgun (WGS) entry which is preliminary data.</text>
</comment>
<dbReference type="Pfam" id="PF00118">
    <property type="entry name" value="Cpn60_TCP1"/>
    <property type="match status" value="1"/>
</dbReference>
<accession>X0VCD3</accession>
<dbReference type="AlphaFoldDB" id="X0VCD3"/>
<name>X0VCD3_9ZZZZ</name>
<dbReference type="Gene3D" id="1.10.560.10">
    <property type="entry name" value="GroEL-like equatorial domain"/>
    <property type="match status" value="1"/>
</dbReference>
<dbReference type="GO" id="GO:0140662">
    <property type="term" value="F:ATP-dependent protein folding chaperone"/>
    <property type="evidence" value="ECO:0007669"/>
    <property type="project" value="InterPro"/>
</dbReference>
<dbReference type="PANTHER" id="PTHR45633">
    <property type="entry name" value="60 KDA HEAT SHOCK PROTEIN, MITOCHONDRIAL"/>
    <property type="match status" value="1"/>
</dbReference>
<dbReference type="InterPro" id="IPR027413">
    <property type="entry name" value="GROEL-like_equatorial_sf"/>
</dbReference>
<sequence>IAEDVEGEALSTLVINQLRGTFQTCAVKAPAYGDRRKAMLEDIAILSGGTAIMEDLGLKLENLTLDKLGRAKRVVIDKDNTTVIEGAGKKNAIKARIAQIDSEHEKSTSDYDREQLQGRKAKLSGGVAKISVGGATESEVKQKKMRFEDALSATRAAVEEGVLPGGGVALLRASTACKPDGLNHDEAAGYNIIQRACRSPLQWIAANAGQHGSVVVEHVLEGKDHFGFNAATNVYEDLVKAGVIDATKVVRCALENASSVATKGEFRP</sequence>
<dbReference type="FunFam" id="3.50.7.10:FF:000001">
    <property type="entry name" value="60 kDa chaperonin"/>
    <property type="match status" value="1"/>
</dbReference>
<protein>
    <recommendedName>
        <fullName evidence="6">60 kDa chaperonin</fullName>
    </recommendedName>
</protein>
<keyword evidence="4" id="KW-0143">Chaperone</keyword>
<dbReference type="PROSITE" id="PS00296">
    <property type="entry name" value="CHAPERONINS_CPN60"/>
    <property type="match status" value="1"/>
</dbReference>
<feature type="non-terminal residue" evidence="5">
    <location>
        <position position="1"/>
    </location>
</feature>
<evidence type="ECO:0000256" key="2">
    <source>
        <dbReference type="ARBA" id="ARBA00022741"/>
    </source>
</evidence>
<reference evidence="5" key="1">
    <citation type="journal article" date="2014" name="Front. Microbiol.">
        <title>High frequency of phylogenetically diverse reductive dehalogenase-homologous genes in deep subseafloor sedimentary metagenomes.</title>
        <authorList>
            <person name="Kawai M."/>
            <person name="Futagami T."/>
            <person name="Toyoda A."/>
            <person name="Takaki Y."/>
            <person name="Nishi S."/>
            <person name="Hori S."/>
            <person name="Arai W."/>
            <person name="Tsubouchi T."/>
            <person name="Morono Y."/>
            <person name="Uchiyama I."/>
            <person name="Ito T."/>
            <person name="Fujiyama A."/>
            <person name="Inagaki F."/>
            <person name="Takami H."/>
        </authorList>
    </citation>
    <scope>NUCLEOTIDE SEQUENCE</scope>
    <source>
        <strain evidence="5">Expedition CK06-06</strain>
    </source>
</reference>
<comment type="similarity">
    <text evidence="1">Belongs to the chaperonin (HSP60) family.</text>
</comment>
<evidence type="ECO:0000256" key="3">
    <source>
        <dbReference type="ARBA" id="ARBA00022840"/>
    </source>
</evidence>
<feature type="non-terminal residue" evidence="5">
    <location>
        <position position="268"/>
    </location>
</feature>
<dbReference type="InterPro" id="IPR018370">
    <property type="entry name" value="Chaperonin_Cpn60_CS"/>
</dbReference>
<dbReference type="SUPFAM" id="SSF48592">
    <property type="entry name" value="GroEL equatorial domain-like"/>
    <property type="match status" value="1"/>
</dbReference>
<evidence type="ECO:0000256" key="4">
    <source>
        <dbReference type="ARBA" id="ARBA00023186"/>
    </source>
</evidence>
<dbReference type="Gene3D" id="3.50.7.10">
    <property type="entry name" value="GroEL"/>
    <property type="match status" value="1"/>
</dbReference>
<dbReference type="SUPFAM" id="SSF52029">
    <property type="entry name" value="GroEL apical domain-like"/>
    <property type="match status" value="1"/>
</dbReference>
<organism evidence="5">
    <name type="scientific">marine sediment metagenome</name>
    <dbReference type="NCBI Taxonomy" id="412755"/>
    <lineage>
        <taxon>unclassified sequences</taxon>
        <taxon>metagenomes</taxon>
        <taxon>ecological metagenomes</taxon>
    </lineage>
</organism>
<evidence type="ECO:0000313" key="5">
    <source>
        <dbReference type="EMBL" id="GAG10153.1"/>
    </source>
</evidence>
<proteinExistence type="inferred from homology"/>
<gene>
    <name evidence="5" type="ORF">S01H1_39080</name>
</gene>
<dbReference type="EMBL" id="BARS01024630">
    <property type="protein sequence ID" value="GAG10153.1"/>
    <property type="molecule type" value="Genomic_DNA"/>
</dbReference>
<dbReference type="GO" id="GO:0005524">
    <property type="term" value="F:ATP binding"/>
    <property type="evidence" value="ECO:0007669"/>
    <property type="project" value="UniProtKB-KW"/>
</dbReference>
<dbReference type="GO" id="GO:0042026">
    <property type="term" value="P:protein refolding"/>
    <property type="evidence" value="ECO:0007669"/>
    <property type="project" value="InterPro"/>
</dbReference>
<dbReference type="PRINTS" id="PR00298">
    <property type="entry name" value="CHAPERONIN60"/>
</dbReference>
<keyword evidence="2" id="KW-0547">Nucleotide-binding</keyword>
<keyword evidence="3" id="KW-0067">ATP-binding</keyword>
<evidence type="ECO:0000256" key="1">
    <source>
        <dbReference type="ARBA" id="ARBA00006607"/>
    </source>
</evidence>
<dbReference type="InterPro" id="IPR001844">
    <property type="entry name" value="Cpn60/GroEL"/>
</dbReference>
<evidence type="ECO:0008006" key="6">
    <source>
        <dbReference type="Google" id="ProtNLM"/>
    </source>
</evidence>